<evidence type="ECO:0000256" key="9">
    <source>
        <dbReference type="RuleBase" id="RU364149"/>
    </source>
</evidence>
<dbReference type="Gene3D" id="2.130.10.10">
    <property type="entry name" value="YVTN repeat-like/Quinoprotein amine dehydrogenase"/>
    <property type="match status" value="1"/>
</dbReference>
<comment type="similarity">
    <text evidence="2 9">Belongs to the Mediator complex subunit 16 family.</text>
</comment>
<evidence type="ECO:0000313" key="13">
    <source>
        <dbReference type="Proteomes" id="UP000053815"/>
    </source>
</evidence>
<evidence type="ECO:0000259" key="11">
    <source>
        <dbReference type="Pfam" id="PF11635"/>
    </source>
</evidence>
<evidence type="ECO:0000256" key="7">
    <source>
        <dbReference type="ARBA" id="ARBA00023242"/>
    </source>
</evidence>
<gene>
    <name evidence="9" type="primary">MED16</name>
    <name evidence="12" type="ORF">MAM1_0013c01348</name>
</gene>
<feature type="domain" description="Mediator complex subunit Med16 N-terminal" evidence="11">
    <location>
        <begin position="230"/>
        <end position="392"/>
    </location>
</feature>
<sequence length="839" mass="94518">MVELARTPKSIKRKRTLQHQKPAFSGKASRYPASFYFSALTYKQASESLCVSPQSIVLSVPTPPHKLQCNAIAGDVFSLDQPVRKIPIKSMEHFHKQHTITHLQWDSKGQTVASVDETGCLALWHIQNSVHEWEMIYSADLKQPLAAFLWLQTNRLFSPQADGSLKREPVVGPRNPYGQLAFVTATVHGEIKVHYQRSGSLFSSFSTPMPNIGRREISRADAGCFGMSLAGLDDWERISHAAITMTKDGHIYLASHNASLQPKSVAIHSIRIQFPENAHEKQGAIECKSITILKLQKQPFKNITQLAFRHKATTAPLELVIGMGQEDASYVSTWQLQHTKKSIQSDFGSVTQDYSRLVFQSGIHIDGRFISSLKTSAQGNSIIIGLSDGSVHAELATGQGLLKSSSEKDDSIDPAFYQITEPHTAGEKNIADPIADIALSPNGTHVIYSFSTGTMGVSKLTSDTYSDTYVNAITQKLQMCLLNNVDYLDLVSELACMHKLDQYKDKVDVIVSNVLDAYEMHYNNTKEELSNRPLEDWSLASLETAYGFAMAVYSRLPEKQIQNTNLSRAVQLPLVLECFISSCTTDYSDITAILNKPTLDTTDKIEFDSDSLWSLISLSTWIYDYLRWVLREWYMLFNCKKPNDAQNTDINNRSVHAVLLLHQDSRKTLSNILKLMHYFIQYTTTTSYQLEHLPGSQSLLQRYTSTLLNNETITLKDNIEFLNALDSLKSNTAQNQKNRWSLLLTSNLKDYTIADIQKVSNEFRDKCAQPSIYLENESLYTFDVIRKRRLPSHVSTMQCMRCHQPTLLVNPANDMNDPCFSAQWYQSAGKRCVCGGTFY</sequence>
<evidence type="ECO:0000256" key="1">
    <source>
        <dbReference type="ARBA" id="ARBA00004123"/>
    </source>
</evidence>
<comment type="subunit">
    <text evidence="9">Component of the Mediator complex.</text>
</comment>
<proteinExistence type="inferred from homology"/>
<comment type="function">
    <text evidence="9">Component of the Mediator complex, a coactivator involved in the regulated transcription of nearly all RNA polymerase II-dependent genes. Mediator functions as a bridge to convey information from gene-specific regulatory proteins to the basal RNA polymerase II transcription machinery. Mediator is recruited to promoters by direct interactions with regulatory proteins and serves as a scaffold for the assembly of a functional preinitiation complex with RNA polymerase II and the general transcription factors.</text>
</comment>
<dbReference type="InterPro" id="IPR048338">
    <property type="entry name" value="Mediator_Med16"/>
</dbReference>
<keyword evidence="13" id="KW-1185">Reference proteome</keyword>
<dbReference type="Proteomes" id="UP000053815">
    <property type="component" value="Unassembled WGS sequence"/>
</dbReference>
<evidence type="ECO:0000256" key="6">
    <source>
        <dbReference type="ARBA" id="ARBA00023163"/>
    </source>
</evidence>
<protein>
    <recommendedName>
        <fullName evidence="3 9">Mediator of RNA polymerase II transcription subunit 16</fullName>
    </recommendedName>
    <alternativeName>
        <fullName evidence="8 9">Mediator complex subunit 16</fullName>
    </alternativeName>
</protein>
<keyword evidence="6 9" id="KW-0804">Transcription</keyword>
<evidence type="ECO:0000313" key="12">
    <source>
        <dbReference type="EMBL" id="GAN01911.1"/>
    </source>
</evidence>
<evidence type="ECO:0000256" key="3">
    <source>
        <dbReference type="ARBA" id="ARBA00019614"/>
    </source>
</evidence>
<keyword evidence="4 9" id="KW-0805">Transcription regulation</keyword>
<dbReference type="OrthoDB" id="4139168at2759"/>
<keyword evidence="5 9" id="KW-0010">Activator</keyword>
<keyword evidence="7 9" id="KW-0539">Nucleus</keyword>
<dbReference type="EMBL" id="DF836302">
    <property type="protein sequence ID" value="GAN01911.1"/>
    <property type="molecule type" value="Genomic_DNA"/>
</dbReference>
<dbReference type="AlphaFoldDB" id="A0A0C9M0Y7"/>
<comment type="subcellular location">
    <subcellularLocation>
        <location evidence="1 9">Nucleus</location>
    </subcellularLocation>
</comment>
<evidence type="ECO:0000256" key="10">
    <source>
        <dbReference type="SAM" id="MobiDB-lite"/>
    </source>
</evidence>
<feature type="compositionally biased region" description="Basic residues" evidence="10">
    <location>
        <begin position="9"/>
        <end position="18"/>
    </location>
</feature>
<dbReference type="InterPro" id="IPR015943">
    <property type="entry name" value="WD40/YVTN_repeat-like_dom_sf"/>
</dbReference>
<accession>A0A0C9M0Y7</accession>
<dbReference type="InterPro" id="IPR036322">
    <property type="entry name" value="WD40_repeat_dom_sf"/>
</dbReference>
<dbReference type="SUPFAM" id="SSF50978">
    <property type="entry name" value="WD40 repeat-like"/>
    <property type="match status" value="1"/>
</dbReference>
<dbReference type="Pfam" id="PF11635">
    <property type="entry name" value="Med16_N"/>
    <property type="match status" value="1"/>
</dbReference>
<dbReference type="GO" id="GO:0045893">
    <property type="term" value="P:positive regulation of DNA-templated transcription"/>
    <property type="evidence" value="ECO:0007669"/>
    <property type="project" value="TreeGrafter"/>
</dbReference>
<evidence type="ECO:0000256" key="5">
    <source>
        <dbReference type="ARBA" id="ARBA00023159"/>
    </source>
</evidence>
<reference evidence="12" key="1">
    <citation type="submission" date="2014-09" db="EMBL/GenBank/DDBJ databases">
        <title>Draft genome sequence of an oleaginous Mucoromycotina fungus Mucor ambiguus NBRC6742.</title>
        <authorList>
            <person name="Takeda I."/>
            <person name="Yamane N."/>
            <person name="Morita T."/>
            <person name="Tamano K."/>
            <person name="Machida M."/>
            <person name="Baker S."/>
            <person name="Koike H."/>
        </authorList>
    </citation>
    <scope>NUCLEOTIDE SEQUENCE</scope>
    <source>
        <strain evidence="12">NBRC 6742</strain>
    </source>
</reference>
<evidence type="ECO:0000256" key="8">
    <source>
        <dbReference type="ARBA" id="ARBA00032015"/>
    </source>
</evidence>
<organism evidence="12">
    <name type="scientific">Mucor ambiguus</name>
    <dbReference type="NCBI Taxonomy" id="91626"/>
    <lineage>
        <taxon>Eukaryota</taxon>
        <taxon>Fungi</taxon>
        <taxon>Fungi incertae sedis</taxon>
        <taxon>Mucoromycota</taxon>
        <taxon>Mucoromycotina</taxon>
        <taxon>Mucoromycetes</taxon>
        <taxon>Mucorales</taxon>
        <taxon>Mucorineae</taxon>
        <taxon>Mucoraceae</taxon>
        <taxon>Mucor</taxon>
    </lineage>
</organism>
<evidence type="ECO:0000256" key="2">
    <source>
        <dbReference type="ARBA" id="ARBA00006543"/>
    </source>
</evidence>
<dbReference type="PANTHER" id="PTHR13224:SF6">
    <property type="entry name" value="MEDIATOR OF RNA POLYMERASE II TRANSCRIPTION SUBUNIT 16"/>
    <property type="match status" value="1"/>
</dbReference>
<dbReference type="STRING" id="91626.A0A0C9M0Y7"/>
<dbReference type="GO" id="GO:0016592">
    <property type="term" value="C:mediator complex"/>
    <property type="evidence" value="ECO:0007669"/>
    <property type="project" value="TreeGrafter"/>
</dbReference>
<dbReference type="InterPro" id="IPR021665">
    <property type="entry name" value="Mediator_Med16_N"/>
</dbReference>
<dbReference type="PANTHER" id="PTHR13224">
    <property type="entry name" value="THYROID HORMONE RECEPTOR-ASSOCIATED PROTEIN-RELATED"/>
    <property type="match status" value="1"/>
</dbReference>
<evidence type="ECO:0000256" key="4">
    <source>
        <dbReference type="ARBA" id="ARBA00023015"/>
    </source>
</evidence>
<feature type="region of interest" description="Disordered" evidence="10">
    <location>
        <begin position="1"/>
        <end position="25"/>
    </location>
</feature>
<name>A0A0C9M0Y7_9FUNG</name>